<evidence type="ECO:0000256" key="14">
    <source>
        <dbReference type="RuleBase" id="RU004175"/>
    </source>
</evidence>
<feature type="binding site" evidence="8 13">
    <location>
        <position position="411"/>
    </location>
    <ligand>
        <name>Zn(2+)</name>
        <dbReference type="ChEBI" id="CHEBI:29105"/>
    </ligand>
</feature>
<feature type="binding site" evidence="8 11">
    <location>
        <position position="120"/>
    </location>
    <ligand>
        <name>NAD(+)</name>
        <dbReference type="ChEBI" id="CHEBI:57540"/>
    </ligand>
</feature>
<dbReference type="EMBL" id="WUUL01000002">
    <property type="protein sequence ID" value="MXQ52751.1"/>
    <property type="molecule type" value="Genomic_DNA"/>
</dbReference>
<comment type="catalytic activity">
    <reaction evidence="7 8">
        <text>L-histidinol + 2 NAD(+) + H2O = L-histidine + 2 NADH + 3 H(+)</text>
        <dbReference type="Rhea" id="RHEA:20641"/>
        <dbReference type="ChEBI" id="CHEBI:15377"/>
        <dbReference type="ChEBI" id="CHEBI:15378"/>
        <dbReference type="ChEBI" id="CHEBI:57540"/>
        <dbReference type="ChEBI" id="CHEBI:57595"/>
        <dbReference type="ChEBI" id="CHEBI:57699"/>
        <dbReference type="ChEBI" id="CHEBI:57945"/>
        <dbReference type="EC" id="1.1.1.23"/>
    </reaction>
</comment>
<name>A0A6I4VQS5_9BACL</name>
<keyword evidence="17" id="KW-1185">Reference proteome</keyword>
<dbReference type="CDD" id="cd06572">
    <property type="entry name" value="Histidinol_dh"/>
    <property type="match status" value="1"/>
</dbReference>
<dbReference type="SUPFAM" id="SSF53720">
    <property type="entry name" value="ALDH-like"/>
    <property type="match status" value="1"/>
</dbReference>
<dbReference type="InterPro" id="IPR022695">
    <property type="entry name" value="Histidinol_DH_monofunct"/>
</dbReference>
<keyword evidence="8 11" id="KW-0520">NAD</keyword>
<dbReference type="UniPathway" id="UPA00031">
    <property type="reaction ID" value="UER00014"/>
</dbReference>
<feature type="binding site" evidence="8 11">
    <location>
        <position position="205"/>
    </location>
    <ligand>
        <name>NAD(+)</name>
        <dbReference type="ChEBI" id="CHEBI:57540"/>
    </ligand>
</feature>
<feature type="binding site" evidence="8 13">
    <location>
        <position position="253"/>
    </location>
    <ligand>
        <name>Zn(2+)</name>
        <dbReference type="ChEBI" id="CHEBI:29105"/>
    </ligand>
</feature>
<feature type="binding site" evidence="8 13">
    <location>
        <position position="352"/>
    </location>
    <ligand>
        <name>Zn(2+)</name>
        <dbReference type="ChEBI" id="CHEBI:29105"/>
    </ligand>
</feature>
<evidence type="ECO:0000256" key="10">
    <source>
        <dbReference type="PIRSR" id="PIRSR000099-1"/>
    </source>
</evidence>
<feature type="coiled-coil region" evidence="15">
    <location>
        <begin position="266"/>
        <end position="296"/>
    </location>
</feature>
<gene>
    <name evidence="8 16" type="primary">hisD</name>
    <name evidence="16" type="ORF">GSM42_03195</name>
</gene>
<feature type="binding site" evidence="8 11">
    <location>
        <position position="182"/>
    </location>
    <ligand>
        <name>NAD(+)</name>
        <dbReference type="ChEBI" id="CHEBI:57540"/>
    </ligand>
</feature>
<feature type="binding site" evidence="8 12">
    <location>
        <position position="228"/>
    </location>
    <ligand>
        <name>substrate</name>
    </ligand>
</feature>
<evidence type="ECO:0000256" key="11">
    <source>
        <dbReference type="PIRSR" id="PIRSR000099-2"/>
    </source>
</evidence>
<dbReference type="Proteomes" id="UP000430692">
    <property type="component" value="Unassembled WGS sequence"/>
</dbReference>
<evidence type="ECO:0000256" key="15">
    <source>
        <dbReference type="SAM" id="Coils"/>
    </source>
</evidence>
<dbReference type="Pfam" id="PF00815">
    <property type="entry name" value="Histidinol_dh"/>
    <property type="match status" value="1"/>
</dbReference>
<dbReference type="FunFam" id="3.40.50.1980:FF:000001">
    <property type="entry name" value="Histidinol dehydrogenase"/>
    <property type="match status" value="1"/>
</dbReference>
<dbReference type="EC" id="1.1.1.23" evidence="3 8"/>
<sequence length="423" mass="45561">MKIVKASEWKPRESNKQDNRAILSTVQSIIAQVREKKDEALFSYTKELDGAILDTLLVTEDEKTKAWQQVDTTFIEALQKAADRIRMFHEKERRGSWWNMENDGSILGQIIRPLDRVGIYVPGGRAAYPSSVLMNAIPAIVAGVEDIVMVTPPDKNGSIPATTLVAAKIAGIDQIYKVGGAQAIAALAYGTESIIQVDKIVGPGNQYVALAKQLVYGQVDIDSIAGPSEVVVIADNNANPAYVAADLLAQAEHDPDAAAILLTSSKQLAERVAGEVEKQLANLERVEIATESLESNGAIVLTEGIKEAVELSNQIAPEHLELMVENPWELLGLIRHAGAVFLGSMSAETVGDYMAGPSHVLPTSGTARFSSALSVDTFIKKTSLISYSKTALQQDAKHIITLAEQEGLGAHAASIRIRMEDEA</sequence>
<proteinExistence type="inferred from homology"/>
<dbReference type="InterPro" id="IPR001692">
    <property type="entry name" value="Histidinol_DH_CS"/>
</dbReference>
<evidence type="ECO:0000256" key="7">
    <source>
        <dbReference type="ARBA" id="ARBA00049489"/>
    </source>
</evidence>
<organism evidence="16 17">
    <name type="scientific">Shimazuella alba</name>
    <dbReference type="NCBI Taxonomy" id="2690964"/>
    <lineage>
        <taxon>Bacteria</taxon>
        <taxon>Bacillati</taxon>
        <taxon>Bacillota</taxon>
        <taxon>Bacilli</taxon>
        <taxon>Bacillales</taxon>
        <taxon>Thermoactinomycetaceae</taxon>
        <taxon>Shimazuella</taxon>
    </lineage>
</organism>
<reference evidence="16 17" key="1">
    <citation type="submission" date="2019-12" db="EMBL/GenBank/DDBJ databases">
        <title>Whole-genome analyses of novel actinobacteria.</title>
        <authorList>
            <person name="Sahin N."/>
            <person name="Saygin H."/>
        </authorList>
    </citation>
    <scope>NUCLEOTIDE SEQUENCE [LARGE SCALE GENOMIC DNA]</scope>
    <source>
        <strain evidence="16 17">KC615</strain>
    </source>
</reference>
<keyword evidence="5 8" id="KW-0862">Zinc</keyword>
<dbReference type="GO" id="GO:0008270">
    <property type="term" value="F:zinc ion binding"/>
    <property type="evidence" value="ECO:0007669"/>
    <property type="project" value="UniProtKB-UniRule"/>
</dbReference>
<evidence type="ECO:0000256" key="9">
    <source>
        <dbReference type="PIRNR" id="PIRNR000099"/>
    </source>
</evidence>
<comment type="caution">
    <text evidence="16">The sequence shown here is derived from an EMBL/GenBank/DDBJ whole genome shotgun (WGS) entry which is preliminary data.</text>
</comment>
<keyword evidence="8" id="KW-0028">Amino-acid biosynthesis</keyword>
<dbReference type="InterPro" id="IPR012131">
    <property type="entry name" value="Hstdl_DH"/>
</dbReference>
<dbReference type="PANTHER" id="PTHR21256">
    <property type="entry name" value="HISTIDINOL DEHYDROGENASE HDH"/>
    <property type="match status" value="1"/>
</dbReference>
<dbReference type="AlphaFoldDB" id="A0A6I4VQS5"/>
<evidence type="ECO:0000256" key="3">
    <source>
        <dbReference type="ARBA" id="ARBA00012965"/>
    </source>
</evidence>
<evidence type="ECO:0000256" key="4">
    <source>
        <dbReference type="ARBA" id="ARBA00022723"/>
    </source>
</evidence>
<dbReference type="NCBIfam" id="TIGR00069">
    <property type="entry name" value="hisD"/>
    <property type="match status" value="1"/>
</dbReference>
<dbReference type="GO" id="GO:0051287">
    <property type="term" value="F:NAD binding"/>
    <property type="evidence" value="ECO:0007669"/>
    <property type="project" value="InterPro"/>
</dbReference>
<keyword evidence="4 8" id="KW-0479">Metal-binding</keyword>
<evidence type="ECO:0000256" key="13">
    <source>
        <dbReference type="PIRSR" id="PIRSR000099-4"/>
    </source>
</evidence>
<accession>A0A6I4VQS5</accession>
<dbReference type="GO" id="GO:0000105">
    <property type="term" value="P:L-histidine biosynthetic process"/>
    <property type="evidence" value="ECO:0007669"/>
    <property type="project" value="UniProtKB-UniRule"/>
</dbReference>
<evidence type="ECO:0000256" key="8">
    <source>
        <dbReference type="HAMAP-Rule" id="MF_01024"/>
    </source>
</evidence>
<dbReference type="GO" id="GO:0005829">
    <property type="term" value="C:cytosol"/>
    <property type="evidence" value="ECO:0007669"/>
    <property type="project" value="TreeGrafter"/>
</dbReference>
<dbReference type="GO" id="GO:0004399">
    <property type="term" value="F:histidinol dehydrogenase activity"/>
    <property type="evidence" value="ECO:0007669"/>
    <property type="project" value="UniProtKB-UniRule"/>
</dbReference>
<dbReference type="PROSITE" id="PS00611">
    <property type="entry name" value="HISOL_DEHYDROGENASE"/>
    <property type="match status" value="1"/>
</dbReference>
<dbReference type="PRINTS" id="PR00083">
    <property type="entry name" value="HOLDHDRGNASE"/>
</dbReference>
<protein>
    <recommendedName>
        <fullName evidence="3 8">Histidinol dehydrogenase</fullName>
        <shortName evidence="8">HDH</shortName>
        <ecNumber evidence="3 8">1.1.1.23</ecNumber>
    </recommendedName>
</protein>
<comment type="pathway">
    <text evidence="8">Amino-acid biosynthesis; L-histidine biosynthesis; L-histidine from 5-phospho-alpha-D-ribose 1-diphosphate: step 9/9.</text>
</comment>
<feature type="active site" description="Proton acceptor" evidence="8 10">
    <location>
        <position position="318"/>
    </location>
</feature>
<dbReference type="InterPro" id="IPR016161">
    <property type="entry name" value="Ald_DH/histidinol_DH"/>
</dbReference>
<evidence type="ECO:0000256" key="6">
    <source>
        <dbReference type="ARBA" id="ARBA00023002"/>
    </source>
</evidence>
<keyword evidence="15" id="KW-0175">Coiled coil</keyword>
<keyword evidence="8" id="KW-0368">Histidine biosynthesis</keyword>
<feature type="binding site" evidence="8 12">
    <location>
        <position position="250"/>
    </location>
    <ligand>
        <name>substrate</name>
    </ligand>
</feature>
<comment type="cofactor">
    <cofactor evidence="8 13">
        <name>Zn(2+)</name>
        <dbReference type="ChEBI" id="CHEBI:29105"/>
    </cofactor>
    <text evidence="8 13">Binds 1 zinc ion per subunit.</text>
</comment>
<feature type="binding site" evidence="8 12">
    <location>
        <position position="253"/>
    </location>
    <ligand>
        <name>substrate</name>
    </ligand>
</feature>
<evidence type="ECO:0000256" key="2">
    <source>
        <dbReference type="ARBA" id="ARBA00010178"/>
    </source>
</evidence>
<evidence type="ECO:0000256" key="5">
    <source>
        <dbReference type="ARBA" id="ARBA00022833"/>
    </source>
</evidence>
<feature type="binding site" evidence="8 12">
    <location>
        <position position="411"/>
    </location>
    <ligand>
        <name>substrate</name>
    </ligand>
</feature>
<dbReference type="HAMAP" id="MF_01024">
    <property type="entry name" value="HisD"/>
    <property type="match status" value="1"/>
</dbReference>
<feature type="binding site" evidence="8 12">
    <location>
        <position position="406"/>
    </location>
    <ligand>
        <name>substrate</name>
    </ligand>
</feature>
<dbReference type="PANTHER" id="PTHR21256:SF2">
    <property type="entry name" value="HISTIDINE BIOSYNTHESIS TRIFUNCTIONAL PROTEIN"/>
    <property type="match status" value="1"/>
</dbReference>
<dbReference type="PIRSF" id="PIRSF000099">
    <property type="entry name" value="Histidinol_dh"/>
    <property type="match status" value="1"/>
</dbReference>
<feature type="binding site" evidence="8 12">
    <location>
        <position position="319"/>
    </location>
    <ligand>
        <name>substrate</name>
    </ligand>
</feature>
<comment type="similarity">
    <text evidence="2 8 9 14">Belongs to the histidinol dehydrogenase family.</text>
</comment>
<feature type="active site" description="Proton acceptor" evidence="8 10">
    <location>
        <position position="319"/>
    </location>
</feature>
<evidence type="ECO:0000313" key="16">
    <source>
        <dbReference type="EMBL" id="MXQ52751.1"/>
    </source>
</evidence>
<feature type="binding site" evidence="8 12">
    <location>
        <position position="352"/>
    </location>
    <ligand>
        <name>substrate</name>
    </ligand>
</feature>
<dbReference type="FunFam" id="3.40.50.1980:FF:000026">
    <property type="entry name" value="Histidinol dehydrogenase"/>
    <property type="match status" value="1"/>
</dbReference>
<dbReference type="RefSeq" id="WP_160799954.1">
    <property type="nucleotide sequence ID" value="NZ_WUUL01000002.1"/>
</dbReference>
<feature type="binding site" evidence="8 13">
    <location>
        <position position="250"/>
    </location>
    <ligand>
        <name>Zn(2+)</name>
        <dbReference type="ChEBI" id="CHEBI:29105"/>
    </ligand>
</feature>
<evidence type="ECO:0000256" key="1">
    <source>
        <dbReference type="ARBA" id="ARBA00003850"/>
    </source>
</evidence>
<comment type="function">
    <text evidence="1 8">Catalyzes the sequential NAD-dependent oxidations of L-histidinol to L-histidinaldehyde and then to L-histidine.</text>
</comment>
<dbReference type="Gene3D" id="3.40.50.1980">
    <property type="entry name" value="Nitrogenase molybdenum iron protein domain"/>
    <property type="match status" value="2"/>
</dbReference>
<keyword evidence="6 8" id="KW-0560">Oxidoreductase</keyword>
<evidence type="ECO:0000313" key="17">
    <source>
        <dbReference type="Proteomes" id="UP000430692"/>
    </source>
</evidence>
<evidence type="ECO:0000256" key="12">
    <source>
        <dbReference type="PIRSR" id="PIRSR000099-3"/>
    </source>
</evidence>
<dbReference type="Gene3D" id="1.20.5.1300">
    <property type="match status" value="1"/>
</dbReference>